<dbReference type="OrthoDB" id="10064100at2759"/>
<dbReference type="PROSITE" id="PS50294">
    <property type="entry name" value="WD_REPEATS_REGION"/>
    <property type="match status" value="5"/>
</dbReference>
<evidence type="ECO:0000256" key="1">
    <source>
        <dbReference type="ARBA" id="ARBA00020894"/>
    </source>
</evidence>
<dbReference type="PANTHER" id="PTHR46573:SF1">
    <property type="entry name" value="WD REPEAT, SAM AND U-BOX DOMAIN-CONTAINING PROTEIN 1"/>
    <property type="match status" value="1"/>
</dbReference>
<feature type="domain" description="SAM" evidence="5">
    <location>
        <begin position="394"/>
        <end position="458"/>
    </location>
</feature>
<dbReference type="SMART" id="SM00454">
    <property type="entry name" value="SAM"/>
    <property type="match status" value="1"/>
</dbReference>
<evidence type="ECO:0000256" key="4">
    <source>
        <dbReference type="PROSITE-ProRule" id="PRU00221"/>
    </source>
</evidence>
<dbReference type="PROSITE" id="PS50105">
    <property type="entry name" value="SAM_DOMAIN"/>
    <property type="match status" value="1"/>
</dbReference>
<dbReference type="InterPro" id="IPR019775">
    <property type="entry name" value="WD40_repeat_CS"/>
</dbReference>
<dbReference type="KEGG" id="tad:TRIADDRAFT_53592"/>
<feature type="repeat" description="WD" evidence="4">
    <location>
        <begin position="179"/>
        <end position="220"/>
    </location>
</feature>
<dbReference type="PhylomeDB" id="B3RPM4"/>
<dbReference type="PANTHER" id="PTHR46573">
    <property type="entry name" value="WD REPEAT, SAM AND U-BOX DOMAIN-CONTAINING PROTEIN 1"/>
    <property type="match status" value="1"/>
</dbReference>
<dbReference type="InParanoid" id="B3RPM4"/>
<organism evidence="7 8">
    <name type="scientific">Trichoplax adhaerens</name>
    <name type="common">Trichoplax reptans</name>
    <dbReference type="NCBI Taxonomy" id="10228"/>
    <lineage>
        <taxon>Eukaryota</taxon>
        <taxon>Metazoa</taxon>
        <taxon>Placozoa</taxon>
        <taxon>Uniplacotomia</taxon>
        <taxon>Trichoplacea</taxon>
        <taxon>Trichoplacidae</taxon>
        <taxon>Trichoplax</taxon>
    </lineage>
</organism>
<dbReference type="SUPFAM" id="SSF57850">
    <property type="entry name" value="RING/U-box"/>
    <property type="match status" value="1"/>
</dbReference>
<dbReference type="PROSITE" id="PS50082">
    <property type="entry name" value="WD_REPEATS_2"/>
    <property type="match status" value="5"/>
</dbReference>
<dbReference type="RefSeq" id="XP_002109494.1">
    <property type="nucleotide sequence ID" value="XM_002109458.1"/>
</dbReference>
<dbReference type="InterPro" id="IPR036322">
    <property type="entry name" value="WD40_repeat_dom_sf"/>
</dbReference>
<dbReference type="Proteomes" id="UP000009022">
    <property type="component" value="Unassembled WGS sequence"/>
</dbReference>
<dbReference type="CTD" id="6751265"/>
<dbReference type="InterPro" id="IPR020472">
    <property type="entry name" value="WD40_PAC1"/>
</dbReference>
<dbReference type="Pfam" id="PF00536">
    <property type="entry name" value="SAM_1"/>
    <property type="match status" value="1"/>
</dbReference>
<evidence type="ECO:0000313" key="8">
    <source>
        <dbReference type="Proteomes" id="UP000009022"/>
    </source>
</evidence>
<evidence type="ECO:0000259" key="6">
    <source>
        <dbReference type="PROSITE" id="PS51698"/>
    </source>
</evidence>
<dbReference type="OMA" id="WDFPSKT"/>
<dbReference type="STRING" id="10228.B3RPM4"/>
<dbReference type="InterPro" id="IPR001680">
    <property type="entry name" value="WD40_rpt"/>
</dbReference>
<dbReference type="CDD" id="cd16655">
    <property type="entry name" value="RING-Ubox_WDSUB1-like"/>
    <property type="match status" value="1"/>
</dbReference>
<dbReference type="InterPro" id="IPR052085">
    <property type="entry name" value="WD-SAM-U-box"/>
</dbReference>
<sequence>MAHIVSHSTFEDGGQMKDACRRLYNTTGPQKSTTVQHKKEMAAANLLATLTAPSEINSLSFSPVRNLLAIAYGNKTVGIYDVNGKEIGENPISPLIGHTYAVNTCCFSSFGTMLASGATDYAVCLWDIKSGGNIASFENHTNAIRKVVFSPNSSLLASASGDQTIKVWEMSRRKLLRSLQGHDTTVNTCCFTPDSNYIVSGAFDGHIKLWQASSGRCLQTEFDCHDLGVNDCQFSPTFGSASEAYQENLKTINGTIHYLLATCGSDMFVKLWDVYIDRQADTYNITKRGDLSGHQSTVWCAIFSPNGKLLASGSGDRSVIIWNPLHGEALQKLTAHTSFVTSCAFSMDNSILVTGSNDRTLKIWQINIHQESNSIRSQQANDGKSKAIASLQAMTLDDTCNWLKTIGMERYEKQFRHHQISGSILPTLTSISLMRDLSIEPLGHRNQILRAIQELKDRLDNSIPDEFLCPISREVMTDPVVASDGYSYQRQAIESWLNGGNRLTSPMTNAPLNASLLIPNKTLKSLIQKYLDGDRS</sequence>
<reference evidence="7 8" key="1">
    <citation type="journal article" date="2008" name="Nature">
        <title>The Trichoplax genome and the nature of placozoans.</title>
        <authorList>
            <person name="Srivastava M."/>
            <person name="Begovic E."/>
            <person name="Chapman J."/>
            <person name="Putnam N.H."/>
            <person name="Hellsten U."/>
            <person name="Kawashima T."/>
            <person name="Kuo A."/>
            <person name="Mitros T."/>
            <person name="Salamov A."/>
            <person name="Carpenter M.L."/>
            <person name="Signorovitch A.Y."/>
            <person name="Moreno M.A."/>
            <person name="Kamm K."/>
            <person name="Grimwood J."/>
            <person name="Schmutz J."/>
            <person name="Shapiro H."/>
            <person name="Grigoriev I.V."/>
            <person name="Buss L.W."/>
            <person name="Schierwater B."/>
            <person name="Dellaporta S.L."/>
            <person name="Rokhsar D.S."/>
        </authorList>
    </citation>
    <scope>NUCLEOTIDE SEQUENCE [LARGE SCALE GENOMIC DNA]</scope>
    <source>
        <strain evidence="7 8">Grell-BS-1999</strain>
    </source>
</reference>
<accession>B3RPM4</accession>
<dbReference type="Gene3D" id="2.130.10.10">
    <property type="entry name" value="YVTN repeat-like/Quinoprotein amine dehydrogenase"/>
    <property type="match status" value="3"/>
</dbReference>
<dbReference type="GeneID" id="6751265"/>
<evidence type="ECO:0000256" key="2">
    <source>
        <dbReference type="ARBA" id="ARBA00022574"/>
    </source>
</evidence>
<dbReference type="HOGENOM" id="CLU_038099_0_0_1"/>
<dbReference type="CDD" id="cd09505">
    <property type="entry name" value="SAM_WDSUB1"/>
    <property type="match status" value="1"/>
</dbReference>
<keyword evidence="3" id="KW-0677">Repeat</keyword>
<dbReference type="Pfam" id="PF00400">
    <property type="entry name" value="WD40"/>
    <property type="match status" value="7"/>
</dbReference>
<evidence type="ECO:0000256" key="3">
    <source>
        <dbReference type="ARBA" id="ARBA00022737"/>
    </source>
</evidence>
<gene>
    <name evidence="7" type="ORF">TRIADDRAFT_53592</name>
</gene>
<feature type="domain" description="U-box" evidence="6">
    <location>
        <begin position="462"/>
        <end position="536"/>
    </location>
</feature>
<dbReference type="EMBL" id="DS985242">
    <property type="protein sequence ID" value="EDV27660.1"/>
    <property type="molecule type" value="Genomic_DNA"/>
</dbReference>
<dbReference type="Pfam" id="PF04564">
    <property type="entry name" value="U-box"/>
    <property type="match status" value="1"/>
</dbReference>
<dbReference type="PROSITE" id="PS51698">
    <property type="entry name" value="U_BOX"/>
    <property type="match status" value="1"/>
</dbReference>
<dbReference type="SUPFAM" id="SSF50978">
    <property type="entry name" value="WD40 repeat-like"/>
    <property type="match status" value="1"/>
</dbReference>
<feature type="repeat" description="WD" evidence="4">
    <location>
        <begin position="137"/>
        <end position="178"/>
    </location>
</feature>
<dbReference type="InterPro" id="IPR001660">
    <property type="entry name" value="SAM"/>
</dbReference>
<protein>
    <recommendedName>
        <fullName evidence="1">WD repeat, SAM and U-box domain-containing protein 1</fullName>
    </recommendedName>
</protein>
<name>B3RPM4_TRIAD</name>
<proteinExistence type="predicted"/>
<dbReference type="PROSITE" id="PS00678">
    <property type="entry name" value="WD_REPEATS_1"/>
    <property type="match status" value="2"/>
</dbReference>
<dbReference type="eggNOG" id="KOG4155">
    <property type="taxonomic scope" value="Eukaryota"/>
</dbReference>
<dbReference type="SMART" id="SM00320">
    <property type="entry name" value="WD40"/>
    <property type="match status" value="7"/>
</dbReference>
<dbReference type="SMART" id="SM00504">
    <property type="entry name" value="Ubox"/>
    <property type="match status" value="1"/>
</dbReference>
<dbReference type="Gene3D" id="1.10.150.50">
    <property type="entry name" value="Transcription Factor, Ets-1"/>
    <property type="match status" value="1"/>
</dbReference>
<dbReference type="CDD" id="cd00200">
    <property type="entry name" value="WD40"/>
    <property type="match status" value="1"/>
</dbReference>
<dbReference type="InterPro" id="IPR013761">
    <property type="entry name" value="SAM/pointed_sf"/>
</dbReference>
<dbReference type="GO" id="GO:0004842">
    <property type="term" value="F:ubiquitin-protein transferase activity"/>
    <property type="evidence" value="ECO:0007669"/>
    <property type="project" value="InterPro"/>
</dbReference>
<evidence type="ECO:0000313" key="7">
    <source>
        <dbReference type="EMBL" id="EDV27660.1"/>
    </source>
</evidence>
<keyword evidence="2 4" id="KW-0853">WD repeat</keyword>
<dbReference type="PRINTS" id="PR00320">
    <property type="entry name" value="GPROTEINBRPT"/>
</dbReference>
<evidence type="ECO:0000259" key="5">
    <source>
        <dbReference type="PROSITE" id="PS50105"/>
    </source>
</evidence>
<dbReference type="AlphaFoldDB" id="B3RPM4"/>
<dbReference type="GO" id="GO:0016567">
    <property type="term" value="P:protein ubiquitination"/>
    <property type="evidence" value="ECO:0007669"/>
    <property type="project" value="InterPro"/>
</dbReference>
<dbReference type="InterPro" id="IPR015943">
    <property type="entry name" value="WD40/YVTN_repeat-like_dom_sf"/>
</dbReference>
<dbReference type="Gene3D" id="3.30.40.10">
    <property type="entry name" value="Zinc/RING finger domain, C3HC4 (zinc finger)"/>
    <property type="match status" value="1"/>
</dbReference>
<feature type="repeat" description="WD" evidence="4">
    <location>
        <begin position="333"/>
        <end position="374"/>
    </location>
</feature>
<keyword evidence="8" id="KW-1185">Reference proteome</keyword>
<dbReference type="InterPro" id="IPR013083">
    <property type="entry name" value="Znf_RING/FYVE/PHD"/>
</dbReference>
<dbReference type="FunCoup" id="B3RPM4">
    <property type="interactions" value="318"/>
</dbReference>
<feature type="repeat" description="WD" evidence="4">
    <location>
        <begin position="291"/>
        <end position="332"/>
    </location>
</feature>
<dbReference type="InterPro" id="IPR003613">
    <property type="entry name" value="Ubox_domain"/>
</dbReference>
<dbReference type="SUPFAM" id="SSF47769">
    <property type="entry name" value="SAM/Pointed domain"/>
    <property type="match status" value="1"/>
</dbReference>
<feature type="repeat" description="WD" evidence="4">
    <location>
        <begin position="95"/>
        <end position="136"/>
    </location>
</feature>